<protein>
    <submittedName>
        <fullName evidence="1">Uncharacterized protein</fullName>
    </submittedName>
</protein>
<reference evidence="1" key="1">
    <citation type="submission" date="2023-04" db="EMBL/GenBank/DDBJ databases">
        <title>Draft Genome sequencing of Naganishia species isolated from polar environments using Oxford Nanopore Technology.</title>
        <authorList>
            <person name="Leo P."/>
            <person name="Venkateswaran K."/>
        </authorList>
    </citation>
    <scope>NUCLEOTIDE SEQUENCE</scope>
    <source>
        <strain evidence="1">MNA-CCFEE 5262</strain>
    </source>
</reference>
<dbReference type="Proteomes" id="UP001230649">
    <property type="component" value="Unassembled WGS sequence"/>
</dbReference>
<organism evidence="1 2">
    <name type="scientific">Naganishia adeliensis</name>
    <dbReference type="NCBI Taxonomy" id="92952"/>
    <lineage>
        <taxon>Eukaryota</taxon>
        <taxon>Fungi</taxon>
        <taxon>Dikarya</taxon>
        <taxon>Basidiomycota</taxon>
        <taxon>Agaricomycotina</taxon>
        <taxon>Tremellomycetes</taxon>
        <taxon>Filobasidiales</taxon>
        <taxon>Filobasidiaceae</taxon>
        <taxon>Naganishia</taxon>
    </lineage>
</organism>
<dbReference type="EMBL" id="JASBWS010000191">
    <property type="protein sequence ID" value="KAJ9091771.1"/>
    <property type="molecule type" value="Genomic_DNA"/>
</dbReference>
<gene>
    <name evidence="1" type="ORF">QFC20_007553</name>
</gene>
<name>A0ACC2UYS8_9TREE</name>
<proteinExistence type="predicted"/>
<evidence type="ECO:0000313" key="2">
    <source>
        <dbReference type="Proteomes" id="UP001230649"/>
    </source>
</evidence>
<evidence type="ECO:0000313" key="1">
    <source>
        <dbReference type="EMBL" id="KAJ9091771.1"/>
    </source>
</evidence>
<keyword evidence="2" id="KW-1185">Reference proteome</keyword>
<accession>A0ACC2UYS8</accession>
<comment type="caution">
    <text evidence="1">The sequence shown here is derived from an EMBL/GenBank/DDBJ whole genome shotgun (WGS) entry which is preliminary data.</text>
</comment>
<sequence>MKLLPPADARRRRRVSSRSKSTTAHRHRHLAFACLASVAFGSLGVSAECLRHADQSRINKLLSDGGPDTKIQLCEGQTYDITSPIIFTSKNQELSTEGYPVEEELKAKIILQKDWTRGDGLLGNGLRRGISGEGAAIIGDCRRCAHVAVKNLVIDGNRAKLGRVLPTDSPEEPSPLVLLGNNEGQVVSGCTIRDPRGWTAIQLREGDNLSCVGAVIEDNKIGPAGEEWIEAVDGDDPENSPVGRPLASGLSLACRSSTVQRNSFVDTTDAAIVIYGSPGSLIASNHILSSTRSQMAGILMADLEPFDGDYTNTRVLNNTLEAEENALMRVAIGLGAAVLSDDMDTVIRGGIVKGNKIRGIGMGYGIVASGLEDFTVTENESTARHGGKRGAKCLVPVEPGEEGYDFLTDAEKEHGVVKNPLPTAFLRNERYISGGGWQEDFIQGGFSYIVCIDPDAVEGDTSTATTADTQPKKAQHIPVTEAIVVRDPVIEEPSSETDQHADPPNSDDTPHSAVFDDILSHSQARMLESIAALGKNVDVLIGRALAGDSLGGSRDKGKGGISLEEEGAEILAQLSELSSRIAKLESERSVLRRTIEGVDQELSALGQTLARTEESDSVDQISSLLSASTIRRRKPQFGTEDTQTETFEDSWVLPLVYLVGGQVAIALVALIWTKLRRKNKGHKNI</sequence>